<proteinExistence type="predicted"/>
<dbReference type="RefSeq" id="WP_003256223.1">
    <property type="nucleotide sequence ID" value="NC_018508.1"/>
</dbReference>
<dbReference type="KEGG" id="btn:BTF1_19765"/>
<sequence length="101" mass="12312">MRWQYSHLNETPYLYPSKELRNMHRSSKGKKEMNAIVNHMERHEVFNNREYKGYYHLSSEIIDDLYEDGDEVLEWGDVINDYQPIMNSKKVLQLKRKEGFR</sequence>
<reference evidence="1 2" key="1">
    <citation type="journal article" date="2013" name="Genome Announc.">
        <title>Complete Genome Sequence of Bacillus thuringiensis Serovar Israelensis Strain HD-789.</title>
        <authorList>
            <person name="Doggett N.A."/>
            <person name="Stubben C.J."/>
            <person name="Chertkov O."/>
            <person name="Bruce D.C."/>
            <person name="Detter J.C."/>
            <person name="Johnson S.L."/>
            <person name="Han C.S."/>
        </authorList>
    </citation>
    <scope>NUCLEOTIDE SEQUENCE [LARGE SCALE GENOMIC DNA]</scope>
    <source>
        <strain evidence="1 2">HD-789</strain>
    </source>
</reference>
<dbReference type="Proteomes" id="UP000005257">
    <property type="component" value="Chromosome"/>
</dbReference>
<evidence type="ECO:0000313" key="2">
    <source>
        <dbReference type="Proteomes" id="UP000005257"/>
    </source>
</evidence>
<protein>
    <submittedName>
        <fullName evidence="1">Uncharacterized protein</fullName>
    </submittedName>
</protein>
<dbReference type="EMBL" id="CP003763">
    <property type="protein sequence ID" value="AFQ28122.1"/>
    <property type="molecule type" value="Genomic_DNA"/>
</dbReference>
<dbReference type="AlphaFoldDB" id="A0A9W3JR63"/>
<accession>A0A9W3JR63</accession>
<evidence type="ECO:0000313" key="1">
    <source>
        <dbReference type="EMBL" id="AFQ28122.1"/>
    </source>
</evidence>
<name>A0A9W3JR63_BACTU</name>
<gene>
    <name evidence="1" type="ORF">BTF1_19765</name>
</gene>
<organism evidence="1 2">
    <name type="scientific">Bacillus thuringiensis HD-789</name>
    <dbReference type="NCBI Taxonomy" id="1217737"/>
    <lineage>
        <taxon>Bacteria</taxon>
        <taxon>Bacillati</taxon>
        <taxon>Bacillota</taxon>
        <taxon>Bacilli</taxon>
        <taxon>Bacillales</taxon>
        <taxon>Bacillaceae</taxon>
        <taxon>Bacillus</taxon>
        <taxon>Bacillus cereus group</taxon>
    </lineage>
</organism>